<comment type="similarity">
    <text evidence="2">Belongs to the MgtC/SapB family.</text>
</comment>
<reference evidence="10" key="1">
    <citation type="submission" date="2017-09" db="EMBL/GenBank/DDBJ databases">
        <authorList>
            <person name="Varghese N."/>
            <person name="Submissions S."/>
        </authorList>
    </citation>
    <scope>NUCLEOTIDE SEQUENCE [LARGE SCALE GENOMIC DNA]</scope>
    <source>
        <strain evidence="10">DSM 2913</strain>
    </source>
</reference>
<keyword evidence="5 7" id="KW-1133">Transmembrane helix</keyword>
<evidence type="ECO:0000313" key="9">
    <source>
        <dbReference type="EMBL" id="SNZ12270.1"/>
    </source>
</evidence>
<keyword evidence="6 7" id="KW-0472">Membrane</keyword>
<keyword evidence="3" id="KW-1003">Cell membrane</keyword>
<organism evidence="9 10">
    <name type="scientific">Hydrogenobacter hydrogenophilus</name>
    <dbReference type="NCBI Taxonomy" id="35835"/>
    <lineage>
        <taxon>Bacteria</taxon>
        <taxon>Pseudomonadati</taxon>
        <taxon>Aquificota</taxon>
        <taxon>Aquificia</taxon>
        <taxon>Aquificales</taxon>
        <taxon>Aquificaceae</taxon>
        <taxon>Hydrogenobacter</taxon>
    </lineage>
</organism>
<dbReference type="PRINTS" id="PR01837">
    <property type="entry name" value="MGTCSAPBPROT"/>
</dbReference>
<feature type="transmembrane region" description="Helical" evidence="7">
    <location>
        <begin position="46"/>
        <end position="64"/>
    </location>
</feature>
<keyword evidence="10" id="KW-1185">Reference proteome</keyword>
<accession>A0A285NRX0</accession>
<evidence type="ECO:0000256" key="6">
    <source>
        <dbReference type="ARBA" id="ARBA00023136"/>
    </source>
</evidence>
<sequence>MSLTEHLPFPVWEGFLRITLAFLSGALIGLEREKRRQPAGFRTHSVLALGSALMSVLSLYTAYAYGQGVSADPSRIASQVITGIGFLGAGAIIRLGVSIKGLTTAASLWTTAGIGLSIGMGMYTMSLFALLLLLLTLSAMSRIEKEFIRMGTRYIIELTVEGVEDPVNYLRDFLRDFEVRRVLKLKEGFEITLQSELNEREKDTLMERFIKDKFVKSVEIL</sequence>
<evidence type="ECO:0000256" key="5">
    <source>
        <dbReference type="ARBA" id="ARBA00022989"/>
    </source>
</evidence>
<dbReference type="PANTHER" id="PTHR33778:SF1">
    <property type="entry name" value="MAGNESIUM TRANSPORTER YHID-RELATED"/>
    <property type="match status" value="1"/>
</dbReference>
<dbReference type="EMBL" id="OBEN01000001">
    <property type="protein sequence ID" value="SNZ12270.1"/>
    <property type="molecule type" value="Genomic_DNA"/>
</dbReference>
<evidence type="ECO:0000256" key="1">
    <source>
        <dbReference type="ARBA" id="ARBA00004651"/>
    </source>
</evidence>
<dbReference type="AlphaFoldDB" id="A0A285NRX0"/>
<comment type="subcellular location">
    <subcellularLocation>
        <location evidence="1">Cell membrane</location>
        <topology evidence="1">Multi-pass membrane protein</topology>
    </subcellularLocation>
</comment>
<name>A0A285NRX0_9AQUI</name>
<dbReference type="OrthoDB" id="9811198at2"/>
<evidence type="ECO:0000259" key="8">
    <source>
        <dbReference type="Pfam" id="PF02308"/>
    </source>
</evidence>
<proteinExistence type="inferred from homology"/>
<dbReference type="RefSeq" id="WP_096600748.1">
    <property type="nucleotide sequence ID" value="NZ_OBEN01000001.1"/>
</dbReference>
<dbReference type="InterPro" id="IPR003416">
    <property type="entry name" value="MgtC/SapB/SrpB/YhiD_fam"/>
</dbReference>
<evidence type="ECO:0000256" key="2">
    <source>
        <dbReference type="ARBA" id="ARBA00009298"/>
    </source>
</evidence>
<feature type="domain" description="MgtC/SapB/SrpB/YhiD N-terminal" evidence="8">
    <location>
        <begin position="19"/>
        <end position="145"/>
    </location>
</feature>
<keyword evidence="4 7" id="KW-0812">Transmembrane</keyword>
<dbReference type="InterPro" id="IPR049177">
    <property type="entry name" value="MgtC_SapB_SrpB_YhiD_N"/>
</dbReference>
<dbReference type="PANTHER" id="PTHR33778">
    <property type="entry name" value="PROTEIN MGTC"/>
    <property type="match status" value="1"/>
</dbReference>
<evidence type="ECO:0000256" key="3">
    <source>
        <dbReference type="ARBA" id="ARBA00022475"/>
    </source>
</evidence>
<feature type="transmembrane region" description="Helical" evidence="7">
    <location>
        <begin position="76"/>
        <end position="95"/>
    </location>
</feature>
<gene>
    <name evidence="9" type="ORF">SAMN06265353_0515</name>
</gene>
<evidence type="ECO:0000313" key="10">
    <source>
        <dbReference type="Proteomes" id="UP000218627"/>
    </source>
</evidence>
<protein>
    <submittedName>
        <fullName evidence="9">Putative Mg2+ transporter-C (MgtC) family protein</fullName>
    </submittedName>
</protein>
<evidence type="ECO:0000256" key="7">
    <source>
        <dbReference type="SAM" id="Phobius"/>
    </source>
</evidence>
<feature type="transmembrane region" description="Helical" evidence="7">
    <location>
        <begin position="12"/>
        <end position="30"/>
    </location>
</feature>
<dbReference type="Proteomes" id="UP000218627">
    <property type="component" value="Unassembled WGS sequence"/>
</dbReference>
<dbReference type="Pfam" id="PF02308">
    <property type="entry name" value="MgtC"/>
    <property type="match status" value="1"/>
</dbReference>
<dbReference type="GO" id="GO:0005886">
    <property type="term" value="C:plasma membrane"/>
    <property type="evidence" value="ECO:0007669"/>
    <property type="project" value="UniProtKB-SubCell"/>
</dbReference>
<evidence type="ECO:0000256" key="4">
    <source>
        <dbReference type="ARBA" id="ARBA00022692"/>
    </source>
</evidence>